<protein>
    <recommendedName>
        <fullName evidence="3">Tat (Twin-arginine translocation) pathway signal sequence domain protein</fullName>
    </recommendedName>
</protein>
<proteinExistence type="predicted"/>
<evidence type="ECO:0000313" key="2">
    <source>
        <dbReference type="Proteomes" id="UP000034883"/>
    </source>
</evidence>
<dbReference type="KEGG" id="samy:DB32_006987"/>
<organism evidence="1 2">
    <name type="scientific">Sandaracinus amylolyticus</name>
    <dbReference type="NCBI Taxonomy" id="927083"/>
    <lineage>
        <taxon>Bacteria</taxon>
        <taxon>Pseudomonadati</taxon>
        <taxon>Myxococcota</taxon>
        <taxon>Polyangia</taxon>
        <taxon>Polyangiales</taxon>
        <taxon>Sandaracinaceae</taxon>
        <taxon>Sandaracinus</taxon>
    </lineage>
</organism>
<sequence>MSRRTLLAASLGAAQLALLERFSFLEPSRARACTTDEGPTRLLVLYLPGGVRFYPIFVPMSDDEITRTIPPPGSASGEPIFFTPSEMVTLDGDSGGFAPLRMGRNWNVADPGDRDGYRASPMGYSWIHYGLGPSTAVIHGIDQGTFAHSAAYVSAMCGVAGESYRAPAMLSTVANHLHARFASTRPIPCVAINSSGVPLAPGLPAQAAPAVVPSIQSLAQLFSSEADRHRRWRDCDARTPTDVATFDGTGTHGEIGLTGPDAWALERARRLGARARGATASTLEQIHGSYVAVSRTLANDVVSAVEAVTPVTHAVPDHLRAFGHFDFTFGLANGRIDMSASCEWILRLLKSNVTSAVYASLPERYYDFHNGASLYSAVAATRAQLDMIAQLMGELQATPSPDRAGRSLYDDTLVVVQSEFGRTWPRGPSQESADGWSFGDDHHSMTSVVLSGGGIAGNRQIGGYALPSTDGLPVEIAEEDGASAMRPPRSADLVATVCDAFGMRPGTDFFIPGGYGVIRGLCE</sequence>
<reference evidence="1 2" key="1">
    <citation type="submission" date="2015-03" db="EMBL/GenBank/DDBJ databases">
        <title>Genome assembly of Sandaracinus amylolyticus DSM 53668.</title>
        <authorList>
            <person name="Sharma G."/>
            <person name="Subramanian S."/>
        </authorList>
    </citation>
    <scope>NUCLEOTIDE SEQUENCE [LARGE SCALE GENOMIC DNA]</scope>
    <source>
        <strain evidence="1 2">DSM 53668</strain>
    </source>
</reference>
<keyword evidence="2" id="KW-1185">Reference proteome</keyword>
<gene>
    <name evidence="1" type="ORF">DB32_006987</name>
</gene>
<dbReference type="AlphaFoldDB" id="A0A0F6YM33"/>
<evidence type="ECO:0000313" key="1">
    <source>
        <dbReference type="EMBL" id="AKF09838.1"/>
    </source>
</evidence>
<dbReference type="InterPro" id="IPR010869">
    <property type="entry name" value="DUF1501"/>
</dbReference>
<dbReference type="EMBL" id="CP011125">
    <property type="protein sequence ID" value="AKF09838.1"/>
    <property type="molecule type" value="Genomic_DNA"/>
</dbReference>
<name>A0A0F6YM33_9BACT</name>
<dbReference type="Proteomes" id="UP000034883">
    <property type="component" value="Chromosome"/>
</dbReference>
<dbReference type="STRING" id="927083.DB32_006987"/>
<dbReference type="Pfam" id="PF07394">
    <property type="entry name" value="DUF1501"/>
    <property type="match status" value="1"/>
</dbReference>
<accession>A0A0F6YM33</accession>
<evidence type="ECO:0008006" key="3">
    <source>
        <dbReference type="Google" id="ProtNLM"/>
    </source>
</evidence>